<dbReference type="InterPro" id="IPR011009">
    <property type="entry name" value="Kinase-like_dom_sf"/>
</dbReference>
<dbReference type="SMART" id="SM00219">
    <property type="entry name" value="TyrKc"/>
    <property type="match status" value="1"/>
</dbReference>
<evidence type="ECO:0000313" key="5">
    <source>
        <dbReference type="Proteomes" id="UP000225706"/>
    </source>
</evidence>
<keyword evidence="1" id="KW-0067">ATP-binding</keyword>
<evidence type="ECO:0000313" key="4">
    <source>
        <dbReference type="EMBL" id="PFX23967.1"/>
    </source>
</evidence>
<dbReference type="GO" id="GO:0005524">
    <property type="term" value="F:ATP binding"/>
    <property type="evidence" value="ECO:0007669"/>
    <property type="project" value="UniProtKB-UniRule"/>
</dbReference>
<evidence type="ECO:0000259" key="3">
    <source>
        <dbReference type="SMART" id="SM00219"/>
    </source>
</evidence>
<gene>
    <name evidence="4" type="ORF">AWC38_SpisGene11470</name>
</gene>
<feature type="binding site" evidence="1">
    <location>
        <position position="64"/>
    </location>
    <ligand>
        <name>ATP</name>
        <dbReference type="ChEBI" id="CHEBI:30616"/>
    </ligand>
</feature>
<dbReference type="InterPro" id="IPR020635">
    <property type="entry name" value="Tyr_kinase_cat_dom"/>
</dbReference>
<dbReference type="EMBL" id="LSMT01000191">
    <property type="protein sequence ID" value="PFX23967.1"/>
    <property type="molecule type" value="Genomic_DNA"/>
</dbReference>
<feature type="region of interest" description="Disordered" evidence="2">
    <location>
        <begin position="385"/>
        <end position="404"/>
    </location>
</feature>
<dbReference type="OrthoDB" id="4062651at2759"/>
<comment type="caution">
    <text evidence="4">The sequence shown here is derived from an EMBL/GenBank/DDBJ whole genome shotgun (WGS) entry which is preliminary data.</text>
</comment>
<sequence length="435" mass="48268">MTEFKFPLAFASKHKKLDRFDGLPQFSWEELAGQDVIGQGTFGAVFVTQYEPKEKPGEKVVVKKLLSTAEDFTETFVKETNILNELHLKNIVSSFKAVCKEPVAMMLEYVYFDLGTFGGEEKMSSLKKFLSCLDLNDCEGIGVQFIEKIASDVISGLKWAFTKPGPDQIGSDRIGSDRIGSDRIRLTKSGPDRTRSDRIHKTWIGLRPTDKTRKEGGDDGRDKIHRLLENGKKPLGSTKYHQKCQTEWLNVWNLYEASTNFNSSNRPDASELLNMLGKVMQGGCGYTQNLAKGNAHLEVQAADKTSAALCRSGPDQLGKDDMAFSEENEKAQSKETIHDVEGGNGEGGESSTRDKLKESAFIKSKTAKESLDEVYRSVGDVTKARSAGQLPRGPRDLYNAPHSTKKLVTESFRCEDDVTKDSSSEHISLDNIDSP</sequence>
<feature type="compositionally biased region" description="Basic and acidic residues" evidence="2">
    <location>
        <begin position="413"/>
        <end position="428"/>
    </location>
</feature>
<reference evidence="5" key="1">
    <citation type="journal article" date="2017" name="bioRxiv">
        <title>Comparative analysis of the genomes of Stylophora pistillata and Acropora digitifera provides evidence for extensive differences between species of corals.</title>
        <authorList>
            <person name="Voolstra C.R."/>
            <person name="Li Y."/>
            <person name="Liew Y.J."/>
            <person name="Baumgarten S."/>
            <person name="Zoccola D."/>
            <person name="Flot J.-F."/>
            <person name="Tambutte S."/>
            <person name="Allemand D."/>
            <person name="Aranda M."/>
        </authorList>
    </citation>
    <scope>NUCLEOTIDE SEQUENCE [LARGE SCALE GENOMIC DNA]</scope>
</reference>
<accession>A0A2B4S5T8</accession>
<feature type="compositionally biased region" description="Basic and acidic residues" evidence="2">
    <location>
        <begin position="326"/>
        <end position="341"/>
    </location>
</feature>
<feature type="region of interest" description="Disordered" evidence="2">
    <location>
        <begin position="413"/>
        <end position="435"/>
    </location>
</feature>
<organism evidence="4 5">
    <name type="scientific">Stylophora pistillata</name>
    <name type="common">Smooth cauliflower coral</name>
    <dbReference type="NCBI Taxonomy" id="50429"/>
    <lineage>
        <taxon>Eukaryota</taxon>
        <taxon>Metazoa</taxon>
        <taxon>Cnidaria</taxon>
        <taxon>Anthozoa</taxon>
        <taxon>Hexacorallia</taxon>
        <taxon>Scleractinia</taxon>
        <taxon>Astrocoeniina</taxon>
        <taxon>Pocilloporidae</taxon>
        <taxon>Stylophora</taxon>
    </lineage>
</organism>
<protein>
    <recommendedName>
        <fullName evidence="3">Tyrosine-protein kinase catalytic domain-containing protein</fullName>
    </recommendedName>
</protein>
<dbReference type="PROSITE" id="PS00107">
    <property type="entry name" value="PROTEIN_KINASE_ATP"/>
    <property type="match status" value="1"/>
</dbReference>
<keyword evidence="5" id="KW-1185">Reference proteome</keyword>
<evidence type="ECO:0000256" key="2">
    <source>
        <dbReference type="SAM" id="MobiDB-lite"/>
    </source>
</evidence>
<feature type="region of interest" description="Disordered" evidence="2">
    <location>
        <begin position="326"/>
        <end position="355"/>
    </location>
</feature>
<keyword evidence="1" id="KW-0547">Nucleotide-binding</keyword>
<feature type="domain" description="Tyrosine-protein kinase catalytic" evidence="3">
    <location>
        <begin position="31"/>
        <end position="276"/>
    </location>
</feature>
<dbReference type="AlphaFoldDB" id="A0A2B4S5T8"/>
<proteinExistence type="predicted"/>
<name>A0A2B4S5T8_STYPI</name>
<dbReference type="GO" id="GO:0004713">
    <property type="term" value="F:protein tyrosine kinase activity"/>
    <property type="evidence" value="ECO:0007669"/>
    <property type="project" value="InterPro"/>
</dbReference>
<dbReference type="Gene3D" id="3.30.200.20">
    <property type="entry name" value="Phosphorylase Kinase, domain 1"/>
    <property type="match status" value="1"/>
</dbReference>
<dbReference type="InterPro" id="IPR017441">
    <property type="entry name" value="Protein_kinase_ATP_BS"/>
</dbReference>
<dbReference type="Pfam" id="PF07714">
    <property type="entry name" value="PK_Tyr_Ser-Thr"/>
    <property type="match status" value="1"/>
</dbReference>
<dbReference type="InterPro" id="IPR001245">
    <property type="entry name" value="Ser-Thr/Tyr_kinase_cat_dom"/>
</dbReference>
<dbReference type="SUPFAM" id="SSF56112">
    <property type="entry name" value="Protein kinase-like (PK-like)"/>
    <property type="match status" value="1"/>
</dbReference>
<dbReference type="Proteomes" id="UP000225706">
    <property type="component" value="Unassembled WGS sequence"/>
</dbReference>
<evidence type="ECO:0000256" key="1">
    <source>
        <dbReference type="PROSITE-ProRule" id="PRU10141"/>
    </source>
</evidence>